<dbReference type="RefSeq" id="WP_039715478.1">
    <property type="nucleotide sequence ID" value="NZ_JTJC03000001.1"/>
</dbReference>
<keyword evidence="2" id="KW-1133">Transmembrane helix</keyword>
<feature type="transmembrane region" description="Helical" evidence="2">
    <location>
        <begin position="50"/>
        <end position="71"/>
    </location>
</feature>
<keyword evidence="4" id="KW-0378">Hydrolase</keyword>
<dbReference type="InterPro" id="IPR003709">
    <property type="entry name" value="VanY-like_core_dom"/>
</dbReference>
<dbReference type="InterPro" id="IPR009045">
    <property type="entry name" value="Zn_M74/Hedgehog-like"/>
</dbReference>
<name>A0A9X5I3Y1_9CYAN</name>
<keyword evidence="4" id="KW-0121">Carboxypeptidase</keyword>
<evidence type="ECO:0000313" key="5">
    <source>
        <dbReference type="Proteomes" id="UP000031532"/>
    </source>
</evidence>
<feature type="compositionally biased region" description="Basic and acidic residues" evidence="1">
    <location>
        <begin position="20"/>
        <end position="30"/>
    </location>
</feature>
<gene>
    <name evidence="4" type="ORF">QH73_0005030</name>
</gene>
<keyword evidence="4" id="KW-0645">Protease</keyword>
<keyword evidence="2" id="KW-0472">Membrane</keyword>
<dbReference type="GO" id="GO:0006508">
    <property type="term" value="P:proteolysis"/>
    <property type="evidence" value="ECO:0007669"/>
    <property type="project" value="InterPro"/>
</dbReference>
<dbReference type="OrthoDB" id="9792074at2"/>
<accession>A0A9X5I3Y1</accession>
<dbReference type="GO" id="GO:0004180">
    <property type="term" value="F:carboxypeptidase activity"/>
    <property type="evidence" value="ECO:0007669"/>
    <property type="project" value="UniProtKB-KW"/>
</dbReference>
<evidence type="ECO:0000256" key="1">
    <source>
        <dbReference type="SAM" id="MobiDB-lite"/>
    </source>
</evidence>
<evidence type="ECO:0000259" key="3">
    <source>
        <dbReference type="Pfam" id="PF02557"/>
    </source>
</evidence>
<dbReference type="InterPro" id="IPR058193">
    <property type="entry name" value="VanY/YodJ_core_dom"/>
</dbReference>
<dbReference type="CDD" id="cd14852">
    <property type="entry name" value="LD-carboxypeptidase"/>
    <property type="match status" value="1"/>
</dbReference>
<feature type="region of interest" description="Disordered" evidence="1">
    <location>
        <begin position="1"/>
        <end position="46"/>
    </location>
</feature>
<dbReference type="Pfam" id="PF02557">
    <property type="entry name" value="VanY"/>
    <property type="match status" value="1"/>
</dbReference>
<keyword evidence="2" id="KW-0812">Transmembrane</keyword>
<dbReference type="AlphaFoldDB" id="A0A9X5I3Y1"/>
<dbReference type="EMBL" id="JTJC03000001">
    <property type="protein sequence ID" value="NHC34034.1"/>
    <property type="molecule type" value="Genomic_DNA"/>
</dbReference>
<reference evidence="4 5" key="1">
    <citation type="journal article" date="2015" name="Genome Announc.">
        <title>Draft Genome Sequence of the Terrestrial Cyanobacterium Scytonema millei VB511283, Isolated from Eastern India.</title>
        <authorList>
            <person name="Sen D."/>
            <person name="Chandrababunaidu M.M."/>
            <person name="Singh D."/>
            <person name="Sanghi N."/>
            <person name="Ghorai A."/>
            <person name="Mishra G.P."/>
            <person name="Madduluri M."/>
            <person name="Adhikary S.P."/>
            <person name="Tripathy S."/>
        </authorList>
    </citation>
    <scope>NUCLEOTIDE SEQUENCE [LARGE SCALE GENOMIC DNA]</scope>
    <source>
        <strain evidence="4 5">VB511283</strain>
    </source>
</reference>
<feature type="region of interest" description="Disordered" evidence="1">
    <location>
        <begin position="85"/>
        <end position="117"/>
    </location>
</feature>
<dbReference type="PANTHER" id="PTHR34385">
    <property type="entry name" value="D-ALANYL-D-ALANINE CARBOXYPEPTIDASE"/>
    <property type="match status" value="1"/>
</dbReference>
<keyword evidence="5" id="KW-1185">Reference proteome</keyword>
<feature type="domain" description="D-alanyl-D-alanine carboxypeptidase-like core" evidence="3">
    <location>
        <begin position="138"/>
        <end position="267"/>
    </location>
</feature>
<dbReference type="Gene3D" id="3.30.1380.10">
    <property type="match status" value="1"/>
</dbReference>
<feature type="compositionally biased region" description="Polar residues" evidence="1">
    <location>
        <begin position="33"/>
        <end position="45"/>
    </location>
</feature>
<evidence type="ECO:0000313" key="4">
    <source>
        <dbReference type="EMBL" id="NHC34034.1"/>
    </source>
</evidence>
<dbReference type="PANTHER" id="PTHR34385:SF1">
    <property type="entry name" value="PEPTIDOGLYCAN L-ALANYL-D-GLUTAMATE ENDOPEPTIDASE CWLK"/>
    <property type="match status" value="1"/>
</dbReference>
<comment type="caution">
    <text evidence="4">The sequence shown here is derived from an EMBL/GenBank/DDBJ whole genome shotgun (WGS) entry which is preliminary data.</text>
</comment>
<proteinExistence type="predicted"/>
<feature type="compositionally biased region" description="Low complexity" evidence="1">
    <location>
        <begin position="85"/>
        <end position="101"/>
    </location>
</feature>
<dbReference type="SUPFAM" id="SSF55166">
    <property type="entry name" value="Hedgehog/DD-peptidase"/>
    <property type="match status" value="1"/>
</dbReference>
<dbReference type="InterPro" id="IPR052179">
    <property type="entry name" value="DD-CPase-like"/>
</dbReference>
<organism evidence="4 5">
    <name type="scientific">Scytonema millei VB511283</name>
    <dbReference type="NCBI Taxonomy" id="1245923"/>
    <lineage>
        <taxon>Bacteria</taxon>
        <taxon>Bacillati</taxon>
        <taxon>Cyanobacteriota</taxon>
        <taxon>Cyanophyceae</taxon>
        <taxon>Nostocales</taxon>
        <taxon>Scytonemataceae</taxon>
        <taxon>Scytonema</taxon>
    </lineage>
</organism>
<sequence length="285" mass="31002">MDNADLSRKRQKHSNSANRRSPDDIPEALRDATPSNSGTPSNRASSGKPIYLIGGLLAVGAIAVGAGLWYFTSIPSQNITQPIPTVSPSPTVSSPATPQTPVADNPSPANSDNLLGHLPYQEAPESELAPILPGSSMRLRQAAAQEFQAMVQAARASGVNLVPISGFRSTKDQQHIYFDIQAERGQSVTKRAEVSAPPGYSEHHTGYAVDIGDGNTPATNLNTNFEKTKAFKWLEANAARFHFEMSFPKNNSQGVNYEPWHWRFVGDRDSLETFYKAKNLSRKTP</sequence>
<evidence type="ECO:0000256" key="2">
    <source>
        <dbReference type="SAM" id="Phobius"/>
    </source>
</evidence>
<dbReference type="Proteomes" id="UP000031532">
    <property type="component" value="Unassembled WGS sequence"/>
</dbReference>
<protein>
    <submittedName>
        <fullName evidence="4">D-alanyl-D-alanine carboxypeptidase family protein</fullName>
    </submittedName>
</protein>